<dbReference type="EMBL" id="WTXG01000015">
    <property type="protein sequence ID" value="KAI0301106.1"/>
    <property type="molecule type" value="Genomic_DNA"/>
</dbReference>
<dbReference type="GO" id="GO:0045292">
    <property type="term" value="P:mRNA cis splicing, via spliceosome"/>
    <property type="evidence" value="ECO:0007669"/>
    <property type="project" value="UniProtKB-ARBA"/>
</dbReference>
<comment type="caution">
    <text evidence="9">The sequence shown here is derived from an EMBL/GenBank/DDBJ whole genome shotgun (WGS) entry which is preliminary data.</text>
</comment>
<proteinExistence type="predicted"/>
<dbReference type="GO" id="GO:0030623">
    <property type="term" value="F:U5 snRNA binding"/>
    <property type="evidence" value="ECO:0007669"/>
    <property type="project" value="InterPro"/>
</dbReference>
<dbReference type="Pfam" id="PF10597">
    <property type="entry name" value="U5_2-snRNA_bdg"/>
    <property type="match status" value="1"/>
</dbReference>
<evidence type="ECO:0000256" key="5">
    <source>
        <dbReference type="ARBA" id="ARBA00023187"/>
    </source>
</evidence>
<protein>
    <submittedName>
        <fullName evidence="9">Pre-mRNA-processing-splicing factor</fullName>
    </submittedName>
</protein>
<dbReference type="GO" id="GO:0005682">
    <property type="term" value="C:U5 snRNP"/>
    <property type="evidence" value="ECO:0007669"/>
    <property type="project" value="UniProtKB-ARBA"/>
</dbReference>
<dbReference type="GO" id="GO:0000244">
    <property type="term" value="P:spliceosomal tri-snRNP complex assembly"/>
    <property type="evidence" value="ECO:0007669"/>
    <property type="project" value="TreeGrafter"/>
</dbReference>
<dbReference type="SUPFAM" id="SSF53098">
    <property type="entry name" value="Ribonuclease H-like"/>
    <property type="match status" value="2"/>
</dbReference>
<evidence type="ECO:0000313" key="9">
    <source>
        <dbReference type="EMBL" id="KAI0301106.1"/>
    </source>
</evidence>
<dbReference type="Gene3D" id="3.40.140.10">
    <property type="entry name" value="Cytidine Deaminase, domain 2"/>
    <property type="match status" value="1"/>
</dbReference>
<dbReference type="InterPro" id="IPR012337">
    <property type="entry name" value="RNaseH-like_sf"/>
</dbReference>
<dbReference type="FunFam" id="3.30.420.230:FF:000001">
    <property type="entry name" value="Pre-mRNA-processing-splicing factor 8"/>
    <property type="match status" value="1"/>
</dbReference>
<gene>
    <name evidence="9" type="ORF">B0F90DRAFT_1817134</name>
</gene>
<keyword evidence="10" id="KW-1185">Reference proteome</keyword>
<dbReference type="FunFam" id="3.90.1570.40:FF:000001">
    <property type="entry name" value="Pre-mRNA-processing-splicing factor 8"/>
    <property type="match status" value="1"/>
</dbReference>
<dbReference type="Gene3D" id="1.20.80.40">
    <property type="match status" value="1"/>
</dbReference>
<dbReference type="GO" id="GO:0017070">
    <property type="term" value="F:U6 snRNA binding"/>
    <property type="evidence" value="ECO:0007669"/>
    <property type="project" value="InterPro"/>
</dbReference>
<dbReference type="InterPro" id="IPR021983">
    <property type="entry name" value="PRP8_domainIV"/>
</dbReference>
<reference evidence="9" key="1">
    <citation type="journal article" date="2022" name="New Phytol.">
        <title>Evolutionary transition to the ectomycorrhizal habit in the genomes of a hyperdiverse lineage of mushroom-forming fungi.</title>
        <authorList>
            <person name="Looney B."/>
            <person name="Miyauchi S."/>
            <person name="Morin E."/>
            <person name="Drula E."/>
            <person name="Courty P.E."/>
            <person name="Kohler A."/>
            <person name="Kuo A."/>
            <person name="LaButti K."/>
            <person name="Pangilinan J."/>
            <person name="Lipzen A."/>
            <person name="Riley R."/>
            <person name="Andreopoulos W."/>
            <person name="He G."/>
            <person name="Johnson J."/>
            <person name="Nolan M."/>
            <person name="Tritt A."/>
            <person name="Barry K.W."/>
            <person name="Grigoriev I.V."/>
            <person name="Nagy L.G."/>
            <person name="Hibbett D."/>
            <person name="Henrissat B."/>
            <person name="Matheny P.B."/>
            <person name="Labbe J."/>
            <person name="Martin F.M."/>
        </authorList>
    </citation>
    <scope>NUCLEOTIDE SEQUENCE</scope>
    <source>
        <strain evidence="9">BPL690</strain>
    </source>
</reference>
<evidence type="ECO:0000256" key="7">
    <source>
        <dbReference type="SAM" id="MobiDB-lite"/>
    </source>
</evidence>
<organism evidence="9 10">
    <name type="scientific">Multifurca ochricompacta</name>
    <dbReference type="NCBI Taxonomy" id="376703"/>
    <lineage>
        <taxon>Eukaryota</taxon>
        <taxon>Fungi</taxon>
        <taxon>Dikarya</taxon>
        <taxon>Basidiomycota</taxon>
        <taxon>Agaricomycotina</taxon>
        <taxon>Agaricomycetes</taxon>
        <taxon>Russulales</taxon>
        <taxon>Russulaceae</taxon>
        <taxon>Multifurca</taxon>
    </lineage>
</organism>
<dbReference type="PANTHER" id="PTHR11140">
    <property type="entry name" value="PRE-MRNA SPLICING FACTOR PRP8"/>
    <property type="match status" value="1"/>
</dbReference>
<evidence type="ECO:0000256" key="3">
    <source>
        <dbReference type="ARBA" id="ARBA00022728"/>
    </source>
</evidence>
<feature type="domain" description="MPN" evidence="8">
    <location>
        <begin position="2051"/>
        <end position="2182"/>
    </location>
</feature>
<dbReference type="InterPro" id="IPR012592">
    <property type="entry name" value="PROCN"/>
</dbReference>
<dbReference type="InterPro" id="IPR019582">
    <property type="entry name" value="RRM_spliceosomal_PrP8"/>
</dbReference>
<keyword evidence="4" id="KW-0694">RNA-binding</keyword>
<dbReference type="GO" id="GO:0000974">
    <property type="term" value="C:Prp19 complex"/>
    <property type="evidence" value="ECO:0007669"/>
    <property type="project" value="UniProtKB-ARBA"/>
</dbReference>
<name>A0AAD4M474_9AGAM</name>
<evidence type="ECO:0000256" key="4">
    <source>
        <dbReference type="ARBA" id="ARBA00022884"/>
    </source>
</evidence>
<dbReference type="FunFam" id="3.30.43.40:FF:000001">
    <property type="entry name" value="Pre-mRNA-processing-splicing factor 8"/>
    <property type="match status" value="1"/>
</dbReference>
<keyword evidence="3" id="KW-0747">Spliceosome</keyword>
<dbReference type="Pfam" id="PF12134">
    <property type="entry name" value="PRP8_domainIV"/>
    <property type="match status" value="1"/>
</dbReference>
<dbReference type="Pfam" id="PF10596">
    <property type="entry name" value="U6-snRNA_bdg"/>
    <property type="match status" value="1"/>
</dbReference>
<evidence type="ECO:0000256" key="2">
    <source>
        <dbReference type="ARBA" id="ARBA00022664"/>
    </source>
</evidence>
<accession>A0AAD4M474</accession>
<feature type="compositionally biased region" description="Pro residues" evidence="7">
    <location>
        <begin position="1"/>
        <end position="30"/>
    </location>
</feature>
<dbReference type="InterPro" id="IPR012591">
    <property type="entry name" value="PRO8NT"/>
</dbReference>
<dbReference type="InterPro" id="IPR043173">
    <property type="entry name" value="Prp8_domainIV_fingers"/>
</dbReference>
<dbReference type="Gene3D" id="3.90.1570.40">
    <property type="match status" value="1"/>
</dbReference>
<dbReference type="Pfam" id="PF01398">
    <property type="entry name" value="JAB"/>
    <property type="match status" value="1"/>
</dbReference>
<dbReference type="CDD" id="cd08056">
    <property type="entry name" value="MPN_PRP8"/>
    <property type="match status" value="1"/>
</dbReference>
<keyword evidence="6" id="KW-0539">Nucleus</keyword>
<dbReference type="InterPro" id="IPR019580">
    <property type="entry name" value="Prp8_U6-snRNA-bd"/>
</dbReference>
<dbReference type="GO" id="GO:0097157">
    <property type="term" value="F:pre-mRNA intronic binding"/>
    <property type="evidence" value="ECO:0007669"/>
    <property type="project" value="TreeGrafter"/>
</dbReference>
<dbReference type="Pfam" id="PF08083">
    <property type="entry name" value="PROCN"/>
    <property type="match status" value="2"/>
</dbReference>
<dbReference type="InterPro" id="IPR043172">
    <property type="entry name" value="Prp8_domainIV_palm"/>
</dbReference>
<comment type="subcellular location">
    <subcellularLocation>
        <location evidence="1">Nucleus</location>
    </subcellularLocation>
</comment>
<dbReference type="GO" id="GO:0071013">
    <property type="term" value="C:catalytic step 2 spliceosome"/>
    <property type="evidence" value="ECO:0007669"/>
    <property type="project" value="TreeGrafter"/>
</dbReference>
<dbReference type="InterPro" id="IPR019581">
    <property type="entry name" value="Prp8_U5-snRNA-bd"/>
</dbReference>
<dbReference type="Pfam" id="PF08084">
    <property type="entry name" value="PROCT"/>
    <property type="match status" value="1"/>
</dbReference>
<dbReference type="Pfam" id="PF10598">
    <property type="entry name" value="RRM_4"/>
    <property type="match status" value="1"/>
</dbReference>
<dbReference type="Gene3D" id="3.30.43.40">
    <property type="entry name" value="Pre-mRNA-processing-splicing factor 8, U5-snRNA-binding domain"/>
    <property type="match status" value="1"/>
</dbReference>
<dbReference type="GO" id="GO:0030619">
    <property type="term" value="F:U1 snRNA binding"/>
    <property type="evidence" value="ECO:0007669"/>
    <property type="project" value="TreeGrafter"/>
</dbReference>
<keyword evidence="5" id="KW-0508">mRNA splicing</keyword>
<dbReference type="InterPro" id="IPR042516">
    <property type="entry name" value="Prp8_U5-snRNA-bd_sf"/>
</dbReference>
<dbReference type="Proteomes" id="UP001203297">
    <property type="component" value="Unassembled WGS sequence"/>
</dbReference>
<dbReference type="InterPro" id="IPR000555">
    <property type="entry name" value="JAMM/MPN+_dom"/>
</dbReference>
<dbReference type="Pfam" id="PF08082">
    <property type="entry name" value="PRO8NT"/>
    <property type="match status" value="1"/>
</dbReference>
<dbReference type="GO" id="GO:0008237">
    <property type="term" value="F:metallopeptidase activity"/>
    <property type="evidence" value="ECO:0007669"/>
    <property type="project" value="InterPro"/>
</dbReference>
<dbReference type="CDD" id="cd13838">
    <property type="entry name" value="RNase_H_like_Prp8_IV"/>
    <property type="match status" value="1"/>
</dbReference>
<dbReference type="GO" id="GO:0000393">
    <property type="term" value="P:spliceosomal conformational changes to generate catalytic conformation"/>
    <property type="evidence" value="ECO:0007669"/>
    <property type="project" value="UniProtKB-ARBA"/>
</dbReference>
<evidence type="ECO:0000256" key="1">
    <source>
        <dbReference type="ARBA" id="ARBA00004123"/>
    </source>
</evidence>
<dbReference type="Gene3D" id="3.30.420.230">
    <property type="match status" value="1"/>
</dbReference>
<dbReference type="FunFam" id="3.40.140.10:FF:000002">
    <property type="entry name" value="Pre-mRNA-processing-splicing factor 8"/>
    <property type="match status" value="1"/>
</dbReference>
<dbReference type="GO" id="GO:0030620">
    <property type="term" value="F:U2 snRNA binding"/>
    <property type="evidence" value="ECO:0007669"/>
    <property type="project" value="TreeGrafter"/>
</dbReference>
<sequence length="2283" mass="263538">MSFLPPPPPGMPVPPPGMPPPPPGMPPVSPGDPSSSRLPPEVLTIKSQKWIQMQKKRYAQKRKGGYIDMGKQDMPPEHVRKIIKDHGDMSNRKFRNDKRQVREVPVLYHITGAITFVNEIPRVIEPVYHAQWSSMWLAMRREKRDRRHFKRMRFPPFDDEEPPLDYGDNVLDVDPLEAIQLDLDETEDAPVIDWFYDAHPLIDTPHVNGPSYKYWSLPLPVMANLYRLGRTLLSDHTDINASYLFDKNAFFTAKALNMAIPGGPKFEPLYRDMDNYDEDWNEFNDINKVIIRQQIRTEYKVAFPHLYNSLPRSVSISPYHATKNVYIRTDDPDLPAFYFDPLINPISLRGATPKNAPLVSHEDVIFGPNGQDDDDFELPEELIPFLDEKPLENDITADAIALWWAPEPYCRRSGHMRRAQDIPLVKNWYWNTAHQTSLSKFEFCVSHMRDPGYTDSGLPEPELFAPRLQHELEARKTLTTKERKKSRFGNAFHLCREILRLTKLVVDAHVQYRLGNVDAFQLADALQYIFAHVGALTGMYRYKYKLMRQVRMTKDLKHLIYYRFNTGPVGKGPGVGFWAPGWRVWLFFMRGIVPLLERWLGNLLARQFEGRNSKGIAKTVTKQRVESHYDLELRAAVMHDILDMMPESIKQNKAKTILQHLSEAWRCWKANIPWKVPGMPTAIENIILRYIKSKADWWTSVAHYNRERIRRGATVDKAVVKKNLGRLTRLYLKAEQERQHAYLKDGPYISAEEAVAIYTATVHWLESRKFAPIPFPPLSYKHDTKLLVLALEKLKEAYSVKGRLNQSQREELALIEQAYDNPHECLSRIKRLLLTQRAFKESGIEFFDTYDKLIPCYDIEPVEKITDAYLDQFLFFEADKRGLFPAWIKPADTEPPPLLVYKWCQGINNLTEIWETSEGECDVMMETVYSKVYEKIDLTLLNRLLRLILDHNLADYITAKNNTVLTYKDMAHTNAYGMIRGLQFSAFVFQYYGLVLDILVLGLQRASEMAGPPQMPNNFLQYRDSATETRHPIRLYSRYVDRLHILFRFTADEARDLIQRYLSANPDPTNNNVIGYNNKRCWPRDCRMRLIKHDVNLGRAVFWNVKQSLPRSLTTIEWEDTFVSVYSRDNPQLLFSMCGFEVRILPKIRTMGGEQYSLKDSVWNLTNEQTKERTAQAFLRVSDEGVQQFNNRIRQVLMSSGSTTFSKIVNKWNTALIGLMTYYREAVIHTNELLDALVKAENKIQTRVKIGLNSKMPSRFPPVVFYTPKELGGLGMLSMGHVLIPQSDLRWSKQTDVGVTHFRAGMTHEEDQLIPNLYRYLQPWEAEFLDSARVWSEYSMKRKEANAQNRRLTLEDLEDSWDRGIPRINTLFQKDRHTLAYDRGWRVRTDWKQYQLLKHNPFWWTSQRHDGKLWQLNNYRVDVIAALGGVEGILEHTLFKGTYFPTWEGLFWEKASGFEESMRYKKLTNAQRSGLNQIPNRRFTLWWSPTINRANVYVGFQVQLDLTGIFMHGKIPTLKISLIQIFRAHLWQKIHESVVMDLCQVFDQELEPLQIETVQKETIHPRKSYKMNSSCADILLFSAYKWNIARPSLVTDNKDQMDGTTSNKFWIDVQLRWGDFDSHDIERYTRAKFLDYVSDSMSIYPSPTGVMIGMDLAYNLWSAFGNWFPGLKPLIQQAMAKVMKANPACHVLRERIRKGLQLYSSEPTEPYLNSQNFSELFSNQIIWFVDDTNVYRVTIHKTFEGNLTTKPINGAIFIFNPRSGQLFLKIIHTSVWAGQKRLGQLAKWKTAEEVAALVRSLPVEEQPKQVIVTRKGMLDPLEVHLLDFPNIVIKGSELQLPFQACMKWRNLAISFCVRRNPNGSRLDDWLKTISSYTAFSRVILLLRGLHVNNEKAKIILHPDKNTITEPHFVWPTLTDEEWIKVELAMKDLILADFGKRNSVNIASLTSSEIRDIILGQEIAAPSVQRQQMAELEKSTEAQAQVTAVQTLTTNIHGDAIQTVTTTNYEQQVFSSKSDWRVRAISATHLPLRLQHIYVSNDDVKDDAASFTYVLPKNILRAFIAASDLRTQVAAFLYGVSPPDNKQVKEIKAVAWAPQRGNNNSVELPSKLPKDDYLLKDLEPLGWIKTQALELAHLSPNDVTTQAKIMADHPEWGSASICITTAFTPGSVSLSAHSLTVPGFEWGRKNQDTSPNPQGFNPNMSERVQLLLSDRILGMTLVPEGRVWNYGIGLTQLWSSNLPYSMTLDTPLLFWAEEHRPAAFLTFANLEAGEDSADVENSFQ</sequence>
<feature type="region of interest" description="Disordered" evidence="7">
    <location>
        <begin position="1"/>
        <end position="39"/>
    </location>
</feature>
<keyword evidence="2" id="KW-0507">mRNA processing</keyword>
<dbReference type="PANTHER" id="PTHR11140:SF0">
    <property type="entry name" value="PRE-MRNA-PROCESSING-SPLICING FACTOR 8"/>
    <property type="match status" value="1"/>
</dbReference>
<dbReference type="FunFam" id="1.20.80.40:FF:000001">
    <property type="entry name" value="Pre-mRNA-processing-splicing factor 8"/>
    <property type="match status" value="1"/>
</dbReference>
<dbReference type="PROSITE" id="PS50249">
    <property type="entry name" value="MPN"/>
    <property type="match status" value="1"/>
</dbReference>
<evidence type="ECO:0000313" key="10">
    <source>
        <dbReference type="Proteomes" id="UP001203297"/>
    </source>
</evidence>
<dbReference type="InterPro" id="IPR012984">
    <property type="entry name" value="PROCT"/>
</dbReference>
<dbReference type="SMART" id="SM00232">
    <property type="entry name" value="JAB_MPN"/>
    <property type="match status" value="1"/>
</dbReference>
<dbReference type="InterPro" id="IPR037518">
    <property type="entry name" value="MPN"/>
</dbReference>
<evidence type="ECO:0000259" key="8">
    <source>
        <dbReference type="PROSITE" id="PS50249"/>
    </source>
</evidence>
<evidence type="ECO:0000256" key="6">
    <source>
        <dbReference type="ARBA" id="ARBA00023242"/>
    </source>
</evidence>
<dbReference type="InterPro" id="IPR027652">
    <property type="entry name" value="PRP8"/>
</dbReference>